<sequence length="255" mass="28585">MLPKELLKTSAIHKLGLALALYALYIAFFLIGFPKPINNGVHILVVIVALCAIIRELGTLRITNQPLLMDKRQKIIFSFFLVFFVGLYVLVTFQGVKNVINVFNSPFHKIIDIAITAFCAGFFEEYLVRGLILAALMQILANKRFGYTLAGFGAAFIFGLLHLSNLTFQSPEATLQQVLYATILGFTFAYLRIVTNRLSLCIGLHTLIDFQPSVNQGATTVHWGSLLIVFAPLLLATWYCLRQADHRKNELKFKA</sequence>
<dbReference type="Proteomes" id="UP000776629">
    <property type="component" value="Unassembled WGS sequence"/>
</dbReference>
<accession>A0ABS2EMF8</accession>
<keyword evidence="4" id="KW-0645">Protease</keyword>
<evidence type="ECO:0000313" key="4">
    <source>
        <dbReference type="EMBL" id="MBM6753624.1"/>
    </source>
</evidence>
<feature type="transmembrane region" description="Helical" evidence="2">
    <location>
        <begin position="75"/>
        <end position="93"/>
    </location>
</feature>
<protein>
    <submittedName>
        <fullName evidence="4">CPBP family intramembrane metalloprotease</fullName>
    </submittedName>
</protein>
<organism evidence="4 5">
    <name type="scientific">Limosilactobacillus alvi</name>
    <dbReference type="NCBI Taxonomy" id="990412"/>
    <lineage>
        <taxon>Bacteria</taxon>
        <taxon>Bacillati</taxon>
        <taxon>Bacillota</taxon>
        <taxon>Bacilli</taxon>
        <taxon>Lactobacillales</taxon>
        <taxon>Lactobacillaceae</taxon>
        <taxon>Limosilactobacillus</taxon>
    </lineage>
</organism>
<keyword evidence="2" id="KW-0472">Membrane</keyword>
<dbReference type="RefSeq" id="WP_204776071.1">
    <property type="nucleotide sequence ID" value="NZ_JACJJQ010000007.1"/>
</dbReference>
<feature type="transmembrane region" description="Helical" evidence="2">
    <location>
        <begin position="37"/>
        <end position="54"/>
    </location>
</feature>
<gene>
    <name evidence="4" type="ORF">H5993_02430</name>
</gene>
<keyword evidence="5" id="KW-1185">Reference proteome</keyword>
<feature type="domain" description="CAAX prenyl protease 2/Lysostaphin resistance protein A-like" evidence="3">
    <location>
        <begin position="108"/>
        <end position="210"/>
    </location>
</feature>
<feature type="transmembrane region" description="Helical" evidence="2">
    <location>
        <begin position="12"/>
        <end position="31"/>
    </location>
</feature>
<dbReference type="InterPro" id="IPR003675">
    <property type="entry name" value="Rce1/LyrA-like_dom"/>
</dbReference>
<keyword evidence="2" id="KW-1133">Transmembrane helix</keyword>
<proteinExistence type="inferred from homology"/>
<evidence type="ECO:0000313" key="5">
    <source>
        <dbReference type="Proteomes" id="UP000776629"/>
    </source>
</evidence>
<dbReference type="GO" id="GO:0008237">
    <property type="term" value="F:metallopeptidase activity"/>
    <property type="evidence" value="ECO:0007669"/>
    <property type="project" value="UniProtKB-KW"/>
</dbReference>
<feature type="transmembrane region" description="Helical" evidence="2">
    <location>
        <begin position="220"/>
        <end position="241"/>
    </location>
</feature>
<feature type="transmembrane region" description="Helical" evidence="2">
    <location>
        <begin position="149"/>
        <end position="168"/>
    </location>
</feature>
<reference evidence="4 5" key="1">
    <citation type="journal article" date="2021" name="Sci. Rep.">
        <title>The distribution of antibiotic resistance genes in chicken gut microbiota commensals.</title>
        <authorList>
            <person name="Juricova H."/>
            <person name="Matiasovicova J."/>
            <person name="Kubasova T."/>
            <person name="Cejkova D."/>
            <person name="Rychlik I."/>
        </authorList>
    </citation>
    <scope>NUCLEOTIDE SEQUENCE [LARGE SCALE GENOMIC DNA]</scope>
    <source>
        <strain evidence="4 5">An810</strain>
    </source>
</reference>
<evidence type="ECO:0000256" key="1">
    <source>
        <dbReference type="ARBA" id="ARBA00009067"/>
    </source>
</evidence>
<evidence type="ECO:0000259" key="3">
    <source>
        <dbReference type="Pfam" id="PF02517"/>
    </source>
</evidence>
<keyword evidence="4" id="KW-0378">Hydrolase</keyword>
<feature type="transmembrane region" description="Helical" evidence="2">
    <location>
        <begin position="113"/>
        <end position="137"/>
    </location>
</feature>
<keyword evidence="4" id="KW-0482">Metalloprotease</keyword>
<comment type="caution">
    <text evidence="4">The sequence shown here is derived from an EMBL/GenBank/DDBJ whole genome shotgun (WGS) entry which is preliminary data.</text>
</comment>
<dbReference type="Pfam" id="PF02517">
    <property type="entry name" value="Rce1-like"/>
    <property type="match status" value="1"/>
</dbReference>
<keyword evidence="2" id="KW-0812">Transmembrane</keyword>
<dbReference type="EMBL" id="JACJJQ010000007">
    <property type="protein sequence ID" value="MBM6753624.1"/>
    <property type="molecule type" value="Genomic_DNA"/>
</dbReference>
<name>A0ABS2EMF8_9LACO</name>
<comment type="similarity">
    <text evidence="1">Belongs to the UPF0177 family.</text>
</comment>
<evidence type="ECO:0000256" key="2">
    <source>
        <dbReference type="SAM" id="Phobius"/>
    </source>
</evidence>